<organism evidence="3 4">
    <name type="scientific">Anditalea andensis</name>
    <dbReference type="NCBI Taxonomy" id="1048983"/>
    <lineage>
        <taxon>Bacteria</taxon>
        <taxon>Pseudomonadati</taxon>
        <taxon>Bacteroidota</taxon>
        <taxon>Cytophagia</taxon>
        <taxon>Cytophagales</taxon>
        <taxon>Cytophagaceae</taxon>
        <taxon>Anditalea</taxon>
    </lineage>
</organism>
<evidence type="ECO:0000256" key="2">
    <source>
        <dbReference type="ARBA" id="ARBA00023315"/>
    </source>
</evidence>
<reference evidence="3 4" key="1">
    <citation type="submission" date="2014-04" db="EMBL/GenBank/DDBJ databases">
        <title>Characterization and application of a salt tolerant electro-active bacterium.</title>
        <authorList>
            <person name="Yang L."/>
            <person name="Wei S."/>
            <person name="Tay Q.X.M."/>
        </authorList>
    </citation>
    <scope>NUCLEOTIDE SEQUENCE [LARGE SCALE GENOMIC DNA]</scope>
    <source>
        <strain evidence="3 4">LY1</strain>
    </source>
</reference>
<proteinExistence type="predicted"/>
<dbReference type="AlphaFoldDB" id="A0A074KTN0"/>
<name>A0A074KTN0_9BACT</name>
<sequence length="399" mass="44570">MDNLILFDDPALRGNLLPFTFTRPVAAIRVGIMTIAEKWEKYWDVQAGYYTQDYLRDKYSFKNTPSLFINGALCPNDILVNNIKKLEKGQSLWHDQTLLAARIEDPKSFSIEAIKGKSTEQFKNDYRLISKNWHIFQHNAAEIRTDFSLLTKNRTSEGIADKHTICYKEENIFVEKGAHIRAAVLNAEDGPIYIGKNASIQEGALIKGPFALCEGSTVNMGAKMRGDTTIGPYSKVGGEVSNSVIFGYSNKGHDGFMGNSVIGEWCNMGADTNTSNLKNNYASVKLWEYTRGGFANTGLQFCGLMMADHAKCGINTMFNTGTVVGVGANVFGDGFPRNFVPSFSWGGAAGFSTFQFRKFEEVAEKVMERRGHSFDETEKAILQKVYELTKTYRIWDKGL</sequence>
<dbReference type="NCBIfam" id="TIGR03991">
    <property type="entry name" value="alt_bact_glmU"/>
    <property type="match status" value="1"/>
</dbReference>
<keyword evidence="1 3" id="KW-0808">Transferase</keyword>
<dbReference type="eggNOG" id="COG1207">
    <property type="taxonomic scope" value="Bacteria"/>
</dbReference>
<keyword evidence="2" id="KW-0012">Acyltransferase</keyword>
<dbReference type="InterPro" id="IPR023917">
    <property type="entry name" value="Bifunctiontional_GlmU_bac-type"/>
</dbReference>
<dbReference type="OrthoDB" id="9784832at2"/>
<protein>
    <submittedName>
        <fullName evidence="3">Glucose-1-phosphate thymidylyltransferase</fullName>
    </submittedName>
</protein>
<dbReference type="GO" id="GO:0016779">
    <property type="term" value="F:nucleotidyltransferase activity"/>
    <property type="evidence" value="ECO:0007669"/>
    <property type="project" value="UniProtKB-ARBA"/>
</dbReference>
<evidence type="ECO:0000313" key="4">
    <source>
        <dbReference type="Proteomes" id="UP000027821"/>
    </source>
</evidence>
<gene>
    <name evidence="3" type="ORF">EL17_13365</name>
</gene>
<keyword evidence="4" id="KW-1185">Reference proteome</keyword>
<dbReference type="InterPro" id="IPR011004">
    <property type="entry name" value="Trimer_LpxA-like_sf"/>
</dbReference>
<dbReference type="RefSeq" id="WP_035075202.1">
    <property type="nucleotide sequence ID" value="NZ_JMIH01000022.1"/>
</dbReference>
<dbReference type="PANTHER" id="PTHR43584">
    <property type="entry name" value="NUCLEOTIDYL TRANSFERASE"/>
    <property type="match status" value="1"/>
</dbReference>
<dbReference type="SUPFAM" id="SSF51161">
    <property type="entry name" value="Trimeric LpxA-like enzymes"/>
    <property type="match status" value="1"/>
</dbReference>
<dbReference type="EMBL" id="JMIH01000022">
    <property type="protein sequence ID" value="KEO73331.1"/>
    <property type="molecule type" value="Genomic_DNA"/>
</dbReference>
<dbReference type="Proteomes" id="UP000027821">
    <property type="component" value="Unassembled WGS sequence"/>
</dbReference>
<dbReference type="Gene3D" id="2.160.10.10">
    <property type="entry name" value="Hexapeptide repeat proteins"/>
    <property type="match status" value="1"/>
</dbReference>
<dbReference type="STRING" id="1048983.EL17_13365"/>
<dbReference type="Pfam" id="PF13562">
    <property type="entry name" value="NTP_transf_4"/>
    <property type="match status" value="1"/>
</dbReference>
<accession>A0A074KTN0</accession>
<dbReference type="CDD" id="cd05635">
    <property type="entry name" value="LbH_unknown"/>
    <property type="match status" value="1"/>
</dbReference>
<dbReference type="GO" id="GO:0016746">
    <property type="term" value="F:acyltransferase activity"/>
    <property type="evidence" value="ECO:0007669"/>
    <property type="project" value="UniProtKB-KW"/>
</dbReference>
<evidence type="ECO:0000256" key="1">
    <source>
        <dbReference type="ARBA" id="ARBA00022679"/>
    </source>
</evidence>
<comment type="caution">
    <text evidence="3">The sequence shown here is derived from an EMBL/GenBank/DDBJ whole genome shotgun (WGS) entry which is preliminary data.</text>
</comment>
<evidence type="ECO:0000313" key="3">
    <source>
        <dbReference type="EMBL" id="KEO73331.1"/>
    </source>
</evidence>
<dbReference type="InterPro" id="IPR050065">
    <property type="entry name" value="GlmU-like"/>
</dbReference>